<protein>
    <submittedName>
        <fullName evidence="2">Uncharacterized protein</fullName>
    </submittedName>
</protein>
<organism evidence="2 3">
    <name type="scientific">Marinobacter nauticus</name>
    <name type="common">Marinobacter hydrocarbonoclasticus</name>
    <name type="synonym">Marinobacter aquaeolei</name>
    <dbReference type="NCBI Taxonomy" id="2743"/>
    <lineage>
        <taxon>Bacteria</taxon>
        <taxon>Pseudomonadati</taxon>
        <taxon>Pseudomonadota</taxon>
        <taxon>Gammaproteobacteria</taxon>
        <taxon>Pseudomonadales</taxon>
        <taxon>Marinobacteraceae</taxon>
        <taxon>Marinobacter</taxon>
    </lineage>
</organism>
<dbReference type="RefSeq" id="WP_114435191.1">
    <property type="nucleotide sequence ID" value="NZ_QPJI01000016.1"/>
</dbReference>
<accession>A0A368X7X0</accession>
<proteinExistence type="predicted"/>
<gene>
    <name evidence="2" type="ORF">DET61_116131</name>
</gene>
<evidence type="ECO:0000313" key="2">
    <source>
        <dbReference type="EMBL" id="RCW64090.1"/>
    </source>
</evidence>
<name>A0A368X7X0_MARNT</name>
<keyword evidence="1" id="KW-0732">Signal</keyword>
<comment type="caution">
    <text evidence="2">The sequence shown here is derived from an EMBL/GenBank/DDBJ whole genome shotgun (WGS) entry which is preliminary data.</text>
</comment>
<dbReference type="AlphaFoldDB" id="A0A368X7X0"/>
<evidence type="ECO:0000313" key="3">
    <source>
        <dbReference type="Proteomes" id="UP000253647"/>
    </source>
</evidence>
<sequence>MLKKMAFVLVGLAFSAAALANPTFYGLTLGETTEAELQNQYTAQRAGVNTVTNGNMYKLDPDEIGLEGLKSVQAVFMQDGRLGAIFAKLDKNRFGDLRKSWMGSMRSAMKTSRVWVTRQWFTTWVNRRFL</sequence>
<reference evidence="2 3" key="1">
    <citation type="submission" date="2018-07" db="EMBL/GenBank/DDBJ databases">
        <title>Freshwater and sediment microbial communities from various areas in North America, analyzing microbe dynamics in response to fracking.</title>
        <authorList>
            <person name="Lamendella R."/>
        </authorList>
    </citation>
    <scope>NUCLEOTIDE SEQUENCE [LARGE SCALE GENOMIC DNA]</scope>
    <source>
        <strain evidence="2 3">105B</strain>
    </source>
</reference>
<feature type="chain" id="PRO_5016909379" evidence="1">
    <location>
        <begin position="21"/>
        <end position="130"/>
    </location>
</feature>
<evidence type="ECO:0000256" key="1">
    <source>
        <dbReference type="SAM" id="SignalP"/>
    </source>
</evidence>
<feature type="signal peptide" evidence="1">
    <location>
        <begin position="1"/>
        <end position="20"/>
    </location>
</feature>
<dbReference type="Proteomes" id="UP000253647">
    <property type="component" value="Unassembled WGS sequence"/>
</dbReference>
<dbReference type="EMBL" id="QPJI01000016">
    <property type="protein sequence ID" value="RCW64090.1"/>
    <property type="molecule type" value="Genomic_DNA"/>
</dbReference>